<organism evidence="1 2">
    <name type="scientific">Paspalum notatum var. saurae</name>
    <dbReference type="NCBI Taxonomy" id="547442"/>
    <lineage>
        <taxon>Eukaryota</taxon>
        <taxon>Viridiplantae</taxon>
        <taxon>Streptophyta</taxon>
        <taxon>Embryophyta</taxon>
        <taxon>Tracheophyta</taxon>
        <taxon>Spermatophyta</taxon>
        <taxon>Magnoliopsida</taxon>
        <taxon>Liliopsida</taxon>
        <taxon>Poales</taxon>
        <taxon>Poaceae</taxon>
        <taxon>PACMAD clade</taxon>
        <taxon>Panicoideae</taxon>
        <taxon>Andropogonodae</taxon>
        <taxon>Paspaleae</taxon>
        <taxon>Paspalinae</taxon>
        <taxon>Paspalum</taxon>
    </lineage>
</organism>
<dbReference type="PANTHER" id="PTHR33026">
    <property type="entry name" value="OS06G0360600 PROTEIN"/>
    <property type="match status" value="1"/>
</dbReference>
<sequence length="261" mass="29176">MCIGGAGFQMRDRMRQKYLDLPLLSSNKGWPDKWFLMENVQDSIPAYSGCVPRPRDNWQETVPEKEMDEVRELMDRVAGLKERGLTGMAVAIDFVYHNIQPLKDRVHPTCFYSGVNDPTREMNRVVTQEEIKIRIKSFFTGRITNHGAPQSYSVYVPPFAGECFKYFSEPPYPEDLSLKSALAPSAEGFGGGRGDMGDIKAVMPLRTRSHRAAALPRRRGSSGVLSMVSTPMASRGSSKEATSMASLRAWIEERSRGSSSL</sequence>
<dbReference type="Proteomes" id="UP001341281">
    <property type="component" value="Chromosome 07"/>
</dbReference>
<dbReference type="PANTHER" id="PTHR33026:SF7">
    <property type="entry name" value="OS03G0100275 PROTEIN"/>
    <property type="match status" value="1"/>
</dbReference>
<reference evidence="1 2" key="1">
    <citation type="submission" date="2024-02" db="EMBL/GenBank/DDBJ databases">
        <title>High-quality chromosome-scale genome assembly of Pensacola bahiagrass (Paspalum notatum Flugge var. saurae).</title>
        <authorList>
            <person name="Vega J.M."/>
            <person name="Podio M."/>
            <person name="Orjuela J."/>
            <person name="Siena L.A."/>
            <person name="Pessino S.C."/>
            <person name="Combes M.C."/>
            <person name="Mariac C."/>
            <person name="Albertini E."/>
            <person name="Pupilli F."/>
            <person name="Ortiz J.P.A."/>
            <person name="Leblanc O."/>
        </authorList>
    </citation>
    <scope>NUCLEOTIDE SEQUENCE [LARGE SCALE GENOMIC DNA]</scope>
    <source>
        <strain evidence="1">R1</strain>
        <tissue evidence="1">Leaf</tissue>
    </source>
</reference>
<dbReference type="EMBL" id="CP144751">
    <property type="protein sequence ID" value="WVZ84845.1"/>
    <property type="molecule type" value="Genomic_DNA"/>
</dbReference>
<dbReference type="AlphaFoldDB" id="A0AAQ3U7M3"/>
<evidence type="ECO:0000313" key="1">
    <source>
        <dbReference type="EMBL" id="WVZ84845.1"/>
    </source>
</evidence>
<accession>A0AAQ3U7M3</accession>
<name>A0AAQ3U7M3_PASNO</name>
<keyword evidence="2" id="KW-1185">Reference proteome</keyword>
<gene>
    <name evidence="1" type="ORF">U9M48_031832</name>
</gene>
<proteinExistence type="predicted"/>
<protein>
    <submittedName>
        <fullName evidence="1">Uncharacterized protein</fullName>
    </submittedName>
</protein>
<evidence type="ECO:0000313" key="2">
    <source>
        <dbReference type="Proteomes" id="UP001341281"/>
    </source>
</evidence>